<name>A0A4R2ECQ4_9BACT</name>
<sequence length="46" mass="5484">MINFKTCVDGGFFGCLCEKVRRNYSLFKRKRVYSSVDYIWFGASYK</sequence>
<evidence type="ECO:0000313" key="2">
    <source>
        <dbReference type="Proteomes" id="UP000294830"/>
    </source>
</evidence>
<organism evidence="1 2">
    <name type="scientific">Acetobacteroides hydrogenigenes</name>
    <dbReference type="NCBI Taxonomy" id="979970"/>
    <lineage>
        <taxon>Bacteria</taxon>
        <taxon>Pseudomonadati</taxon>
        <taxon>Bacteroidota</taxon>
        <taxon>Bacteroidia</taxon>
        <taxon>Bacteroidales</taxon>
        <taxon>Rikenellaceae</taxon>
        <taxon>Acetobacteroides</taxon>
    </lineage>
</organism>
<dbReference type="Proteomes" id="UP000294830">
    <property type="component" value="Unassembled WGS sequence"/>
</dbReference>
<keyword evidence="2" id="KW-1185">Reference proteome</keyword>
<evidence type="ECO:0000313" key="1">
    <source>
        <dbReference type="EMBL" id="TCN61709.1"/>
    </source>
</evidence>
<proteinExistence type="predicted"/>
<comment type="caution">
    <text evidence="1">The sequence shown here is derived from an EMBL/GenBank/DDBJ whole genome shotgun (WGS) entry which is preliminary data.</text>
</comment>
<dbReference type="EMBL" id="SLWB01000022">
    <property type="protein sequence ID" value="TCN61709.1"/>
    <property type="molecule type" value="Genomic_DNA"/>
</dbReference>
<dbReference type="AlphaFoldDB" id="A0A4R2ECQ4"/>
<protein>
    <submittedName>
        <fullName evidence="1">Uncharacterized protein</fullName>
    </submittedName>
</protein>
<gene>
    <name evidence="1" type="ORF">CLV25_12218</name>
</gene>
<accession>A0A4R2ECQ4</accession>
<reference evidence="1 2" key="1">
    <citation type="submission" date="2019-03" db="EMBL/GenBank/DDBJ databases">
        <title>Genomic Encyclopedia of Archaeal and Bacterial Type Strains, Phase II (KMG-II): from individual species to whole genera.</title>
        <authorList>
            <person name="Goeker M."/>
        </authorList>
    </citation>
    <scope>NUCLEOTIDE SEQUENCE [LARGE SCALE GENOMIC DNA]</scope>
    <source>
        <strain evidence="1 2">RL-C</strain>
    </source>
</reference>